<organism evidence="10">
    <name type="scientific">freshwater metagenome</name>
    <dbReference type="NCBI Taxonomy" id="449393"/>
    <lineage>
        <taxon>unclassified sequences</taxon>
        <taxon>metagenomes</taxon>
        <taxon>ecological metagenomes</taxon>
    </lineage>
</organism>
<dbReference type="SUPFAM" id="SSF81665">
    <property type="entry name" value="Calcium ATPase, transmembrane domain M"/>
    <property type="match status" value="1"/>
</dbReference>
<dbReference type="EMBL" id="CAEZVN010000045">
    <property type="protein sequence ID" value="CAB4632221.1"/>
    <property type="molecule type" value="Genomic_DNA"/>
</dbReference>
<dbReference type="AlphaFoldDB" id="A0A6J6J5R3"/>
<gene>
    <name evidence="10" type="ORF">UFOPK2001_00602</name>
</gene>
<dbReference type="InterPro" id="IPR027256">
    <property type="entry name" value="P-typ_ATPase_IB"/>
</dbReference>
<feature type="transmembrane region" description="Helical" evidence="8">
    <location>
        <begin position="256"/>
        <end position="278"/>
    </location>
</feature>
<dbReference type="InterPro" id="IPR001757">
    <property type="entry name" value="P_typ_ATPase"/>
</dbReference>
<dbReference type="InterPro" id="IPR018303">
    <property type="entry name" value="ATPase_P-typ_P_site"/>
</dbReference>
<dbReference type="SUPFAM" id="SSF56784">
    <property type="entry name" value="HAD-like"/>
    <property type="match status" value="1"/>
</dbReference>
<accession>A0A6J6J5R3</accession>
<dbReference type="SFLD" id="SFLDS00003">
    <property type="entry name" value="Haloacid_Dehalogenase"/>
    <property type="match status" value="1"/>
</dbReference>
<dbReference type="GO" id="GO:0019829">
    <property type="term" value="F:ATPase-coupled monoatomic cation transmembrane transporter activity"/>
    <property type="evidence" value="ECO:0007669"/>
    <property type="project" value="InterPro"/>
</dbReference>
<dbReference type="GO" id="GO:0016887">
    <property type="term" value="F:ATP hydrolysis activity"/>
    <property type="evidence" value="ECO:0007669"/>
    <property type="project" value="InterPro"/>
</dbReference>
<dbReference type="Gene3D" id="2.70.150.10">
    <property type="entry name" value="Calcium-transporting ATPase, cytoplasmic transduction domain A"/>
    <property type="match status" value="1"/>
</dbReference>
<feature type="domain" description="P-type ATPase A" evidence="9">
    <location>
        <begin position="116"/>
        <end position="214"/>
    </location>
</feature>
<dbReference type="PANTHER" id="PTHR48085:SF5">
    <property type="entry name" value="CADMIUM_ZINC-TRANSPORTING ATPASE HMA4-RELATED"/>
    <property type="match status" value="1"/>
</dbReference>
<keyword evidence="5" id="KW-1278">Translocase</keyword>
<evidence type="ECO:0000256" key="4">
    <source>
        <dbReference type="ARBA" id="ARBA00022723"/>
    </source>
</evidence>
<dbReference type="InterPro" id="IPR059000">
    <property type="entry name" value="ATPase_P-type_domA"/>
</dbReference>
<evidence type="ECO:0000256" key="3">
    <source>
        <dbReference type="ARBA" id="ARBA00022692"/>
    </source>
</evidence>
<dbReference type="NCBIfam" id="TIGR01525">
    <property type="entry name" value="ATPase-IB_hvy"/>
    <property type="match status" value="1"/>
</dbReference>
<dbReference type="InterPro" id="IPR023298">
    <property type="entry name" value="ATPase_P-typ_TM_dom_sf"/>
</dbReference>
<dbReference type="NCBIfam" id="TIGR01512">
    <property type="entry name" value="ATPase-IB2_Cd"/>
    <property type="match status" value="1"/>
</dbReference>
<evidence type="ECO:0000313" key="10">
    <source>
        <dbReference type="EMBL" id="CAB4632221.1"/>
    </source>
</evidence>
<keyword evidence="4" id="KW-0479">Metal-binding</keyword>
<reference evidence="10" key="1">
    <citation type="submission" date="2020-05" db="EMBL/GenBank/DDBJ databases">
        <authorList>
            <person name="Chiriac C."/>
            <person name="Salcher M."/>
            <person name="Ghai R."/>
            <person name="Kavagutti S V."/>
        </authorList>
    </citation>
    <scope>NUCLEOTIDE SEQUENCE</scope>
</reference>
<dbReference type="PRINTS" id="PR00119">
    <property type="entry name" value="CATATPASE"/>
</dbReference>
<dbReference type="GO" id="GO:0005524">
    <property type="term" value="F:ATP binding"/>
    <property type="evidence" value="ECO:0007669"/>
    <property type="project" value="InterPro"/>
</dbReference>
<dbReference type="NCBIfam" id="TIGR01494">
    <property type="entry name" value="ATPase_P-type"/>
    <property type="match status" value="1"/>
</dbReference>
<keyword evidence="6 8" id="KW-1133">Transmembrane helix</keyword>
<comment type="similarity">
    <text evidence="2">Belongs to the cation transport ATPase (P-type) (TC 3.A.3) family. Type IB subfamily.</text>
</comment>
<evidence type="ECO:0000256" key="7">
    <source>
        <dbReference type="ARBA" id="ARBA00023136"/>
    </source>
</evidence>
<evidence type="ECO:0000256" key="6">
    <source>
        <dbReference type="ARBA" id="ARBA00022989"/>
    </source>
</evidence>
<feature type="transmembrane region" description="Helical" evidence="8">
    <location>
        <begin position="231"/>
        <end position="250"/>
    </location>
</feature>
<sequence>MSKKLGRNYLFLAVTGSALGVGLAAKFFELAAISQAAFGVGACVGLGLSIALLAAAIKNHEFGSDVLALISIVATGLTGEWLAASVIALMLAGGRALESWAEGRARGQLESLLARAPRSAHVISENGTLSELALPLVTVGARFLVRSGEVVPLDGTLVTDGTFDESALTGEPMPQRHILGESISSGVLNTGPEVEIIATQTDANSTYSNLIRLVAQAQANSANGVRIANKWAVRFVPFALGLAAVTWAISGEVSNAVAVIVAATPCPLILAVPVAIIAGMSKAASRGVIVKGGAALEGLARAKTVLLDKTGTLTQGGPEISAISFAPGADENFVLTLAASLEQSSPHIVAKAIVATAHLRGLKLSRALNVVEEHGSGLTGIIGTHAVCVGQPTESLPNWAQTNHALLVEVRVDGEVSAIIGLDDPLRTEAAATVGHLRSLGVNRIAMISGDRMSTAQEISNQVGLDEVFAECKPEDKLRIVHAEMTDTIGAVIAVGDGINDAPALAAATVGVAMGARGATAASEAADVVIVHDSIAHLADAIDVAQGARTRALQAAGVGMALASGAMFLGAFGIFDATASAVAQEFIDAAAILWALTPIRSRLKN</sequence>
<dbReference type="InterPro" id="IPR023299">
    <property type="entry name" value="ATPase_P-typ_cyto_dom_N"/>
</dbReference>
<evidence type="ECO:0000256" key="8">
    <source>
        <dbReference type="SAM" id="Phobius"/>
    </source>
</evidence>
<dbReference type="GO" id="GO:0046872">
    <property type="term" value="F:metal ion binding"/>
    <property type="evidence" value="ECO:0007669"/>
    <property type="project" value="UniProtKB-KW"/>
</dbReference>
<evidence type="ECO:0000256" key="1">
    <source>
        <dbReference type="ARBA" id="ARBA00004370"/>
    </source>
</evidence>
<dbReference type="InterPro" id="IPR036412">
    <property type="entry name" value="HAD-like_sf"/>
</dbReference>
<proteinExistence type="inferred from homology"/>
<dbReference type="PANTHER" id="PTHR48085">
    <property type="entry name" value="CADMIUM/ZINC-TRANSPORTING ATPASE HMA2-RELATED"/>
    <property type="match status" value="1"/>
</dbReference>
<dbReference type="Gene3D" id="3.40.50.1000">
    <property type="entry name" value="HAD superfamily/HAD-like"/>
    <property type="match status" value="1"/>
</dbReference>
<keyword evidence="3 8" id="KW-0812">Transmembrane</keyword>
<dbReference type="GO" id="GO:0016020">
    <property type="term" value="C:membrane"/>
    <property type="evidence" value="ECO:0007669"/>
    <property type="project" value="UniProtKB-SubCell"/>
</dbReference>
<dbReference type="Pfam" id="PF00702">
    <property type="entry name" value="Hydrolase"/>
    <property type="match status" value="1"/>
</dbReference>
<evidence type="ECO:0000259" key="9">
    <source>
        <dbReference type="Pfam" id="PF00122"/>
    </source>
</evidence>
<evidence type="ECO:0000256" key="2">
    <source>
        <dbReference type="ARBA" id="ARBA00006024"/>
    </source>
</evidence>
<dbReference type="SFLD" id="SFLDG00002">
    <property type="entry name" value="C1.7:_P-type_atpase_like"/>
    <property type="match status" value="1"/>
</dbReference>
<name>A0A6J6J5R3_9ZZZZ</name>
<feature type="transmembrane region" description="Helical" evidence="8">
    <location>
        <begin position="6"/>
        <end position="25"/>
    </location>
</feature>
<keyword evidence="7 8" id="KW-0472">Membrane</keyword>
<dbReference type="SUPFAM" id="SSF81653">
    <property type="entry name" value="Calcium ATPase, transduction domain A"/>
    <property type="match status" value="1"/>
</dbReference>
<dbReference type="GO" id="GO:0015086">
    <property type="term" value="F:cadmium ion transmembrane transporter activity"/>
    <property type="evidence" value="ECO:0007669"/>
    <property type="project" value="TreeGrafter"/>
</dbReference>
<dbReference type="InterPro" id="IPR044492">
    <property type="entry name" value="P_typ_ATPase_HD_dom"/>
</dbReference>
<dbReference type="Gene3D" id="3.40.1110.10">
    <property type="entry name" value="Calcium-transporting ATPase, cytoplasmic domain N"/>
    <property type="match status" value="1"/>
</dbReference>
<dbReference type="InterPro" id="IPR023214">
    <property type="entry name" value="HAD_sf"/>
</dbReference>
<protein>
    <submittedName>
        <fullName evidence="10">Unannotated protein</fullName>
    </submittedName>
</protein>
<feature type="transmembrane region" description="Helical" evidence="8">
    <location>
        <begin position="555"/>
        <end position="575"/>
    </location>
</feature>
<dbReference type="InterPro" id="IPR051014">
    <property type="entry name" value="Cation_Transport_ATPase_IB"/>
</dbReference>
<dbReference type="SFLD" id="SFLDF00027">
    <property type="entry name" value="p-type_atpase"/>
    <property type="match status" value="1"/>
</dbReference>
<comment type="subcellular location">
    <subcellularLocation>
        <location evidence="1">Membrane</location>
    </subcellularLocation>
</comment>
<dbReference type="Pfam" id="PF00122">
    <property type="entry name" value="E1-E2_ATPase"/>
    <property type="match status" value="1"/>
</dbReference>
<feature type="transmembrane region" description="Helical" evidence="8">
    <location>
        <begin position="69"/>
        <end position="92"/>
    </location>
</feature>
<evidence type="ECO:0000256" key="5">
    <source>
        <dbReference type="ARBA" id="ARBA00022967"/>
    </source>
</evidence>
<dbReference type="InterPro" id="IPR008250">
    <property type="entry name" value="ATPase_P-typ_transduc_dom_A_sf"/>
</dbReference>
<feature type="transmembrane region" description="Helical" evidence="8">
    <location>
        <begin position="37"/>
        <end position="57"/>
    </location>
</feature>
<dbReference type="PROSITE" id="PS00154">
    <property type="entry name" value="ATPASE_E1_E2"/>
    <property type="match status" value="1"/>
</dbReference>